<keyword evidence="2" id="KW-1185">Reference proteome</keyword>
<proteinExistence type="predicted"/>
<evidence type="ECO:0000313" key="1">
    <source>
        <dbReference type="EMBL" id="KAI3705407.1"/>
    </source>
</evidence>
<name>A0ACB9A5I7_9ASTR</name>
<dbReference type="Proteomes" id="UP001056120">
    <property type="component" value="Linkage Group LG25"/>
</dbReference>
<sequence length="691" mass="76514">MVCSSSSSSVNFLFYSLVIFLTSTTSLASYGGRNETDLQALLKIKLMITQDPYGALTSWNNSLHLCVTCGKRHRRVTGLDLESQGLEGSLPLHVGNLSFLRYLSLFNNSFQGAIPHELGRLSRLRFLNLELNKFNGTIPHNISSCSNLEVLDLSYNELVGSMPKEMSFLSKLTLVSLGNNNLTGGIPPFFGNITSMKVFGVVENPLGGSIPDTLGRCKSLTEFYCGVCNLSGTIPYALFNLSLLTNFSLASNQLSGSLPPTIGAMLPHLVSLQLWGNQLTRPLPPSISNCSRLRSLQMNINKFSGKITIDFGRLRDLSYLRLDRNLFGSDEGEADEMKFIDTFEKMHQIRGFGYFLLQFPWSPPYVNRFQMPLGNLSSLITLYLYLNMLEGVIPSSLGNCHNLFELNLNNNKLKGKISTQLLQLSSLSKQLDLSQNNLFGSLLTEVGDLKMLSVLDLSHNNLSANLIGNGGFSSVYKGILYEYADKPVAIKVLHLQNRGTERSFMRECEAWQNIQQRNLLNIITACSSIDFQGNSFKALVYEFMPNGSLHDWLHLGESTSRFNLVQIINILVDVASALDYIHNHCIPSIVHGDIKPSNILLDDDMMAHVGDFGLALFLGTSYQNSSTGIRGTIGYAALEYGLGNEMTTSGDVYSFGILLLEMMTGKSPMDNIFNEGFSLHKFASMIMPDHV</sequence>
<reference evidence="1 2" key="2">
    <citation type="journal article" date="2022" name="Mol. Ecol. Resour.">
        <title>The genomes of chicory, endive, great burdock and yacon provide insights into Asteraceae paleo-polyploidization history and plant inulin production.</title>
        <authorList>
            <person name="Fan W."/>
            <person name="Wang S."/>
            <person name="Wang H."/>
            <person name="Wang A."/>
            <person name="Jiang F."/>
            <person name="Liu H."/>
            <person name="Zhao H."/>
            <person name="Xu D."/>
            <person name="Zhang Y."/>
        </authorList>
    </citation>
    <scope>NUCLEOTIDE SEQUENCE [LARGE SCALE GENOMIC DNA]</scope>
    <source>
        <strain evidence="2">cv. Yunnan</strain>
        <tissue evidence="1">Leaves</tissue>
    </source>
</reference>
<comment type="caution">
    <text evidence="1">The sequence shown here is derived from an EMBL/GenBank/DDBJ whole genome shotgun (WGS) entry which is preliminary data.</text>
</comment>
<reference evidence="2" key="1">
    <citation type="journal article" date="2022" name="Mol. Ecol. Resour.">
        <title>The genomes of chicory, endive, great burdock and yacon provide insights into Asteraceae palaeo-polyploidization history and plant inulin production.</title>
        <authorList>
            <person name="Fan W."/>
            <person name="Wang S."/>
            <person name="Wang H."/>
            <person name="Wang A."/>
            <person name="Jiang F."/>
            <person name="Liu H."/>
            <person name="Zhao H."/>
            <person name="Xu D."/>
            <person name="Zhang Y."/>
        </authorList>
    </citation>
    <scope>NUCLEOTIDE SEQUENCE [LARGE SCALE GENOMIC DNA]</scope>
    <source>
        <strain evidence="2">cv. Yunnan</strain>
    </source>
</reference>
<organism evidence="1 2">
    <name type="scientific">Smallanthus sonchifolius</name>
    <dbReference type="NCBI Taxonomy" id="185202"/>
    <lineage>
        <taxon>Eukaryota</taxon>
        <taxon>Viridiplantae</taxon>
        <taxon>Streptophyta</taxon>
        <taxon>Embryophyta</taxon>
        <taxon>Tracheophyta</taxon>
        <taxon>Spermatophyta</taxon>
        <taxon>Magnoliopsida</taxon>
        <taxon>eudicotyledons</taxon>
        <taxon>Gunneridae</taxon>
        <taxon>Pentapetalae</taxon>
        <taxon>asterids</taxon>
        <taxon>campanulids</taxon>
        <taxon>Asterales</taxon>
        <taxon>Asteraceae</taxon>
        <taxon>Asteroideae</taxon>
        <taxon>Heliantheae alliance</taxon>
        <taxon>Millerieae</taxon>
        <taxon>Smallanthus</taxon>
    </lineage>
</organism>
<gene>
    <name evidence="1" type="ORF">L1987_75644</name>
</gene>
<dbReference type="EMBL" id="CM042042">
    <property type="protein sequence ID" value="KAI3705407.1"/>
    <property type="molecule type" value="Genomic_DNA"/>
</dbReference>
<protein>
    <submittedName>
        <fullName evidence="1">Uncharacterized protein</fullName>
    </submittedName>
</protein>
<accession>A0ACB9A5I7</accession>
<evidence type="ECO:0000313" key="2">
    <source>
        <dbReference type="Proteomes" id="UP001056120"/>
    </source>
</evidence>